<dbReference type="Gene3D" id="3.50.50.60">
    <property type="entry name" value="FAD/NAD(P)-binding domain"/>
    <property type="match status" value="1"/>
</dbReference>
<accession>A0ABR0E2T1</accession>
<evidence type="ECO:0000256" key="4">
    <source>
        <dbReference type="ARBA" id="ARBA00023002"/>
    </source>
</evidence>
<keyword evidence="2" id="KW-0285">Flavoprotein</keyword>
<evidence type="ECO:0000256" key="3">
    <source>
        <dbReference type="ARBA" id="ARBA00022827"/>
    </source>
</evidence>
<evidence type="ECO:0000313" key="7">
    <source>
        <dbReference type="Proteomes" id="UP001305779"/>
    </source>
</evidence>
<feature type="domain" description="FAD-binding" evidence="5">
    <location>
        <begin position="10"/>
        <end position="349"/>
    </location>
</feature>
<sequence length="498" mass="54747">MRIPLDSSPYDVIVVGAGPTGLFLACELAMRDMTVLVLEKDASPHSEWKCGLHGKRGMYGVPLVDAFYRRGMLEEIFQGHKTPSHCTRLEVQKADLSRWKHRLPLSTEFHLPAPMYQNQLEDMLCARLEDLGGQIKRGVEVKSFEQQDDAEETSVTLKTVDREYRCRWLVGCDGEKSNIRTKAGIDFVGTGPQFVNYVAECDLADPESLGEGLKPSANGFYITPSPGTVFAMDFSLDQQDTRSITREQFEQVMRRITGREIVVAKLRSCTATANDLRQAAMYRKGRVLLAGASAHHHPSLGGAQAMTVGLEDAVNLGWKLAYTIRGVAPSTLLDTYERERYPYAKEALELARVQIAANRPTAEGKAIKSIVRQLASSRENTTLLLEQAIGLGRQHNLNGSHPLVGYSAPDVVTDGGRRLGAVLESGKFVLVHFESGECKTEVAELSDKSSVLESVSCLPQANLELGAMLVRPDGIICWATDSSFNIEEASAALAEYIL</sequence>
<dbReference type="Pfam" id="PF21274">
    <property type="entry name" value="Rng_hyd_C"/>
    <property type="match status" value="1"/>
</dbReference>
<keyword evidence="3" id="KW-0274">FAD</keyword>
<dbReference type="SUPFAM" id="SSF51905">
    <property type="entry name" value="FAD/NAD(P)-binding domain"/>
    <property type="match status" value="1"/>
</dbReference>
<dbReference type="Pfam" id="PF01494">
    <property type="entry name" value="FAD_binding_3"/>
    <property type="match status" value="1"/>
</dbReference>
<reference evidence="6 7" key="1">
    <citation type="journal article" date="2023" name="G3 (Bethesda)">
        <title>A chromosome-level genome assembly of Zasmidium syzygii isolated from banana leaves.</title>
        <authorList>
            <person name="van Westerhoven A.C."/>
            <person name="Mehrabi R."/>
            <person name="Talebi R."/>
            <person name="Steentjes M.B.F."/>
            <person name="Corcolon B."/>
            <person name="Chong P.A."/>
            <person name="Kema G.H.J."/>
            <person name="Seidl M.F."/>
        </authorList>
    </citation>
    <scope>NUCLEOTIDE SEQUENCE [LARGE SCALE GENOMIC DNA]</scope>
    <source>
        <strain evidence="6 7">P124</strain>
    </source>
</reference>
<dbReference type="Gene3D" id="3.30.70.2450">
    <property type="match status" value="1"/>
</dbReference>
<evidence type="ECO:0000256" key="1">
    <source>
        <dbReference type="ARBA" id="ARBA00001974"/>
    </source>
</evidence>
<dbReference type="Gene3D" id="3.40.30.120">
    <property type="match status" value="1"/>
</dbReference>
<evidence type="ECO:0000313" key="6">
    <source>
        <dbReference type="EMBL" id="KAK4495531.1"/>
    </source>
</evidence>
<evidence type="ECO:0000259" key="5">
    <source>
        <dbReference type="Pfam" id="PF01494"/>
    </source>
</evidence>
<proteinExistence type="predicted"/>
<organism evidence="6 7">
    <name type="scientific">Zasmidium cellare</name>
    <name type="common">Wine cellar mold</name>
    <name type="synonym">Racodium cellare</name>
    <dbReference type="NCBI Taxonomy" id="395010"/>
    <lineage>
        <taxon>Eukaryota</taxon>
        <taxon>Fungi</taxon>
        <taxon>Dikarya</taxon>
        <taxon>Ascomycota</taxon>
        <taxon>Pezizomycotina</taxon>
        <taxon>Dothideomycetes</taxon>
        <taxon>Dothideomycetidae</taxon>
        <taxon>Mycosphaerellales</taxon>
        <taxon>Mycosphaerellaceae</taxon>
        <taxon>Zasmidium</taxon>
    </lineage>
</organism>
<dbReference type="Proteomes" id="UP001305779">
    <property type="component" value="Unassembled WGS sequence"/>
</dbReference>
<keyword evidence="7" id="KW-1185">Reference proteome</keyword>
<dbReference type="InterPro" id="IPR036188">
    <property type="entry name" value="FAD/NAD-bd_sf"/>
</dbReference>
<dbReference type="EMBL" id="JAXOVC010000012">
    <property type="protein sequence ID" value="KAK4495531.1"/>
    <property type="molecule type" value="Genomic_DNA"/>
</dbReference>
<comment type="caution">
    <text evidence="6">The sequence shown here is derived from an EMBL/GenBank/DDBJ whole genome shotgun (WGS) entry which is preliminary data.</text>
</comment>
<gene>
    <name evidence="6" type="ORF">PRZ48_013863</name>
</gene>
<dbReference type="PROSITE" id="PS51257">
    <property type="entry name" value="PROKAR_LIPOPROTEIN"/>
    <property type="match status" value="1"/>
</dbReference>
<keyword evidence="4" id="KW-0560">Oxidoreductase</keyword>
<dbReference type="InterPro" id="IPR002938">
    <property type="entry name" value="FAD-bd"/>
</dbReference>
<name>A0ABR0E2T1_ZASCE</name>
<comment type="cofactor">
    <cofactor evidence="1">
        <name>FAD</name>
        <dbReference type="ChEBI" id="CHEBI:57692"/>
    </cofactor>
</comment>
<dbReference type="PANTHER" id="PTHR43004:SF19">
    <property type="entry name" value="BINDING MONOOXYGENASE, PUTATIVE (JCVI)-RELATED"/>
    <property type="match status" value="1"/>
</dbReference>
<dbReference type="PRINTS" id="PR00420">
    <property type="entry name" value="RNGMNOXGNASE"/>
</dbReference>
<dbReference type="PANTHER" id="PTHR43004">
    <property type="entry name" value="TRK SYSTEM POTASSIUM UPTAKE PROTEIN"/>
    <property type="match status" value="1"/>
</dbReference>
<dbReference type="InterPro" id="IPR050641">
    <property type="entry name" value="RIFMO-like"/>
</dbReference>
<evidence type="ECO:0000256" key="2">
    <source>
        <dbReference type="ARBA" id="ARBA00022630"/>
    </source>
</evidence>
<protein>
    <recommendedName>
        <fullName evidence="5">FAD-binding domain-containing protein</fullName>
    </recommendedName>
</protein>